<reference evidence="1" key="1">
    <citation type="submission" date="2014-05" db="EMBL/GenBank/DDBJ databases">
        <authorList>
            <person name="Chronopoulou M."/>
        </authorList>
    </citation>
    <scope>NUCLEOTIDE SEQUENCE</scope>
    <source>
        <tissue evidence="1">Whole organism</tissue>
    </source>
</reference>
<dbReference type="AlphaFoldDB" id="A0A0K2UMZ3"/>
<evidence type="ECO:0000313" key="1">
    <source>
        <dbReference type="EMBL" id="CDW39649.1"/>
    </source>
</evidence>
<dbReference type="EMBL" id="HACA01022288">
    <property type="protein sequence ID" value="CDW39649.1"/>
    <property type="molecule type" value="Transcribed_RNA"/>
</dbReference>
<sequence>VGFYSNEKQILKIIETQTTSRKRSIRQDLTRYIGSPAHSIQIILDLHCPLTLIQSLINLNPHSTRSLL</sequence>
<proteinExistence type="predicted"/>
<name>A0A0K2UMZ3_LEPSM</name>
<organism evidence="1">
    <name type="scientific">Lepeophtheirus salmonis</name>
    <name type="common">Salmon louse</name>
    <name type="synonym">Caligus salmonis</name>
    <dbReference type="NCBI Taxonomy" id="72036"/>
    <lineage>
        <taxon>Eukaryota</taxon>
        <taxon>Metazoa</taxon>
        <taxon>Ecdysozoa</taxon>
        <taxon>Arthropoda</taxon>
        <taxon>Crustacea</taxon>
        <taxon>Multicrustacea</taxon>
        <taxon>Hexanauplia</taxon>
        <taxon>Copepoda</taxon>
        <taxon>Siphonostomatoida</taxon>
        <taxon>Caligidae</taxon>
        <taxon>Lepeophtheirus</taxon>
    </lineage>
</organism>
<protein>
    <submittedName>
        <fullName evidence="1">Uncharacterized protein</fullName>
    </submittedName>
</protein>
<accession>A0A0K2UMZ3</accession>
<feature type="non-terminal residue" evidence="1">
    <location>
        <position position="1"/>
    </location>
</feature>